<dbReference type="InterPro" id="IPR027383">
    <property type="entry name" value="Znf_put"/>
</dbReference>
<protein>
    <submittedName>
        <fullName evidence="2">Mycothiol system anti-sigma-R factor</fullName>
    </submittedName>
</protein>
<organism evidence="2 5">
    <name type="scientific">Aeromicrobium senzhongii</name>
    <dbReference type="NCBI Taxonomy" id="2663859"/>
    <lineage>
        <taxon>Bacteria</taxon>
        <taxon>Bacillati</taxon>
        <taxon>Actinomycetota</taxon>
        <taxon>Actinomycetes</taxon>
        <taxon>Propionibacteriales</taxon>
        <taxon>Nocardioidaceae</taxon>
        <taxon>Aeromicrobium</taxon>
    </lineage>
</organism>
<feature type="domain" description="Putative zinc-finger" evidence="1">
    <location>
        <begin position="8"/>
        <end position="41"/>
    </location>
</feature>
<evidence type="ECO:0000259" key="1">
    <source>
        <dbReference type="Pfam" id="PF13490"/>
    </source>
</evidence>
<reference evidence="2" key="1">
    <citation type="submission" date="2020-09" db="EMBL/GenBank/DDBJ databases">
        <title>Novel species in genus Aeromicrobium.</title>
        <authorList>
            <person name="Zhang G."/>
        </authorList>
    </citation>
    <scope>NUCLEOTIDE SEQUENCE</scope>
    <source>
        <strain evidence="4">zg-629</strain>
        <strain evidence="3">Zg-629</strain>
        <strain evidence="2">Zg-636</strain>
    </source>
</reference>
<dbReference type="Proteomes" id="UP000620591">
    <property type="component" value="Unassembled WGS sequence"/>
</dbReference>
<keyword evidence="4" id="KW-1185">Reference proteome</keyword>
<evidence type="ECO:0000313" key="3">
    <source>
        <dbReference type="EMBL" id="QNL93570.1"/>
    </source>
</evidence>
<dbReference type="NCBIfam" id="TIGR03988">
    <property type="entry name" value="antisig_RsrA"/>
    <property type="match status" value="1"/>
</dbReference>
<dbReference type="EMBL" id="CP060587">
    <property type="protein sequence ID" value="QNL93570.1"/>
    <property type="molecule type" value="Genomic_DNA"/>
</dbReference>
<evidence type="ECO:0000313" key="5">
    <source>
        <dbReference type="Proteomes" id="UP000620591"/>
    </source>
</evidence>
<evidence type="ECO:0000313" key="4">
    <source>
        <dbReference type="Proteomes" id="UP000515871"/>
    </source>
</evidence>
<dbReference type="InterPro" id="IPR024020">
    <property type="entry name" value="Anit_sigma_mycothiol_RsrA"/>
</dbReference>
<dbReference type="AlphaFoldDB" id="A0A8I0EUY6"/>
<sequence length="88" mass="10011">MSCDGPDCEKALRNLYNFLDHELDGASCDEIQTHLDDCSNCLTEYHLEEIVKSLVGRSCTETAPPPLRDKVLYRIRSVQVEIRTETLP</sequence>
<dbReference type="Pfam" id="PF13490">
    <property type="entry name" value="zf-HC2"/>
    <property type="match status" value="1"/>
</dbReference>
<name>A0A8I0EUY6_9ACTN</name>
<dbReference type="Proteomes" id="UP000515871">
    <property type="component" value="Chromosome"/>
</dbReference>
<proteinExistence type="predicted"/>
<evidence type="ECO:0000313" key="2">
    <source>
        <dbReference type="EMBL" id="MBC9226634.1"/>
    </source>
</evidence>
<gene>
    <name evidence="2" type="primary">rsrA</name>
    <name evidence="3" type="ORF">H9L21_10655</name>
    <name evidence="2" type="ORF">IBG24_09930</name>
</gene>
<dbReference type="EMBL" id="JACTVM010000002">
    <property type="protein sequence ID" value="MBC9226634.1"/>
    <property type="molecule type" value="Genomic_DNA"/>
</dbReference>
<accession>A0A8I0EUY6</accession>
<dbReference type="RefSeq" id="WP_154596919.1">
    <property type="nucleotide sequence ID" value="NZ_CP060587.1"/>
</dbReference>